<sequence>MDCFNVKEPCTKTHQLTKESIINKLRILLMWAYVIYLTLHCVHITPIGGSTSLIPTDSGSGYRHSKARLGRKHVRPWKWMPFTIQPEKMSVLYHWRWTTEKGKDYPFVHFNKKLPIPTYTDEECTLRLIKVYKAIARVSTSSKLFIQWINAWKTLSLPGFHAAKHIGEYLFV</sequence>
<dbReference type="GO" id="GO:0035267">
    <property type="term" value="C:NuA4 histone acetyltransferase complex"/>
    <property type="evidence" value="ECO:0007669"/>
    <property type="project" value="InterPro"/>
</dbReference>
<dbReference type="GO" id="GO:0006281">
    <property type="term" value="P:DNA repair"/>
    <property type="evidence" value="ECO:0007669"/>
    <property type="project" value="InterPro"/>
</dbReference>
<dbReference type="AlphaFoldDB" id="A0A1X7TPM0"/>
<name>A0A1X7TPM0_AMPQE</name>
<dbReference type="GO" id="GO:0000122">
    <property type="term" value="P:negative regulation of transcription by RNA polymerase II"/>
    <property type="evidence" value="ECO:0007669"/>
    <property type="project" value="TreeGrafter"/>
</dbReference>
<dbReference type="eggNOG" id="KOG2656">
    <property type="taxonomic scope" value="Eukaryota"/>
</dbReference>
<accession>A0A1X7TPM0</accession>
<evidence type="ECO:0000313" key="1">
    <source>
        <dbReference type="EnsemblMetazoa" id="Aqu2.1.16981_001"/>
    </source>
</evidence>
<reference evidence="1" key="1">
    <citation type="submission" date="2017-05" db="UniProtKB">
        <authorList>
            <consortium name="EnsemblMetazoa"/>
        </authorList>
    </citation>
    <scope>IDENTIFICATION</scope>
</reference>
<dbReference type="InParanoid" id="A0A1X7TPM0"/>
<organism evidence="1">
    <name type="scientific">Amphimedon queenslandica</name>
    <name type="common">Sponge</name>
    <dbReference type="NCBI Taxonomy" id="400682"/>
    <lineage>
        <taxon>Eukaryota</taxon>
        <taxon>Metazoa</taxon>
        <taxon>Porifera</taxon>
        <taxon>Demospongiae</taxon>
        <taxon>Heteroscleromorpha</taxon>
        <taxon>Haplosclerida</taxon>
        <taxon>Niphatidae</taxon>
        <taxon>Amphimedon</taxon>
    </lineage>
</organism>
<dbReference type="GO" id="GO:0006338">
    <property type="term" value="P:chromatin remodeling"/>
    <property type="evidence" value="ECO:0007669"/>
    <property type="project" value="InterPro"/>
</dbReference>
<dbReference type="GO" id="GO:0003714">
    <property type="term" value="F:transcription corepressor activity"/>
    <property type="evidence" value="ECO:0007669"/>
    <property type="project" value="TreeGrafter"/>
</dbReference>
<dbReference type="PANTHER" id="PTHR12855:SF10">
    <property type="entry name" value="DNA METHYLTRANSFERASE 1-ASSOCIATED PROTEIN 1"/>
    <property type="match status" value="1"/>
</dbReference>
<dbReference type="PANTHER" id="PTHR12855">
    <property type="entry name" value="DNA METHYLTRANSFERASE 1-ASSOCIATED PROTEIN 1 FAMILY MEMBER"/>
    <property type="match status" value="1"/>
</dbReference>
<dbReference type="GO" id="GO:0000812">
    <property type="term" value="C:Swr1 complex"/>
    <property type="evidence" value="ECO:0007669"/>
    <property type="project" value="TreeGrafter"/>
</dbReference>
<dbReference type="EnsemblMetazoa" id="Aqu2.1.16981_001">
    <property type="protein sequence ID" value="Aqu2.1.16981_001"/>
    <property type="gene ID" value="Aqu2.1.16981"/>
</dbReference>
<dbReference type="OrthoDB" id="19740at2759"/>
<dbReference type="InterPro" id="IPR027109">
    <property type="entry name" value="Swc4/Dmap1"/>
</dbReference>
<protein>
    <submittedName>
        <fullName evidence="1">Uncharacterized protein</fullName>
    </submittedName>
</protein>
<dbReference type="STRING" id="400682.A0A1X7TPM0"/>
<proteinExistence type="predicted"/>